<feature type="compositionally biased region" description="Polar residues" evidence="1">
    <location>
        <begin position="1839"/>
        <end position="1854"/>
    </location>
</feature>
<dbReference type="Pfam" id="PF14349">
    <property type="entry name" value="SprA_N"/>
    <property type="match status" value="2"/>
</dbReference>
<dbReference type="EMBL" id="CP048222">
    <property type="protein sequence ID" value="QHT71910.1"/>
    <property type="molecule type" value="Genomic_DNA"/>
</dbReference>
<evidence type="ECO:0000256" key="1">
    <source>
        <dbReference type="SAM" id="MobiDB-lite"/>
    </source>
</evidence>
<dbReference type="InterPro" id="IPR025684">
    <property type="entry name" value="SprA_N_dom"/>
</dbReference>
<accession>A0A6C0GX58</accession>
<feature type="domain" description="Gliding motility protein SprA N-terminal" evidence="2">
    <location>
        <begin position="28"/>
        <end position="286"/>
    </location>
</feature>
<feature type="domain" description="Gliding motility protein SprA N-terminal" evidence="2">
    <location>
        <begin position="1042"/>
        <end position="1538"/>
    </location>
</feature>
<keyword evidence="4" id="KW-1185">Reference proteome</keyword>
<dbReference type="Proteomes" id="UP000480178">
    <property type="component" value="Chromosome"/>
</dbReference>
<dbReference type="NCBIfam" id="TIGR04189">
    <property type="entry name" value="surface_SprA"/>
    <property type="match status" value="1"/>
</dbReference>
<reference evidence="3 4" key="1">
    <citation type="submission" date="2020-01" db="EMBL/GenBank/DDBJ databases">
        <authorList>
            <person name="Kim M.K."/>
        </authorList>
    </citation>
    <scope>NUCLEOTIDE SEQUENCE [LARGE SCALE GENOMIC DNA]</scope>
    <source>
        <strain evidence="3 4">172606-1</strain>
    </source>
</reference>
<proteinExistence type="predicted"/>
<evidence type="ECO:0000313" key="4">
    <source>
        <dbReference type="Proteomes" id="UP000480178"/>
    </source>
</evidence>
<evidence type="ECO:0000259" key="2">
    <source>
        <dbReference type="Pfam" id="PF14349"/>
    </source>
</evidence>
<organism evidence="3 4">
    <name type="scientific">Rhodocytophaga rosea</name>
    <dbReference type="NCBI Taxonomy" id="2704465"/>
    <lineage>
        <taxon>Bacteria</taxon>
        <taxon>Pseudomonadati</taxon>
        <taxon>Bacteroidota</taxon>
        <taxon>Cytophagia</taxon>
        <taxon>Cytophagales</taxon>
        <taxon>Rhodocytophagaceae</taxon>
        <taxon>Rhodocytophaga</taxon>
    </lineage>
</organism>
<name>A0A6C0GX58_9BACT</name>
<dbReference type="InterPro" id="IPR026377">
    <property type="entry name" value="Cell_surface_SprA"/>
</dbReference>
<feature type="region of interest" description="Disordered" evidence="1">
    <location>
        <begin position="1834"/>
        <end position="1864"/>
    </location>
</feature>
<sequence length="2324" mass="263027">MQTQADSAGNITIHEKLGELDYRPASSLSYKEFSRYQDQRLARDYWRAKAAAADGKSEVTGRSLFPTIRISPVFDRIFGGNYIDFKTNGFVLLDFGGKFQRVQNPNIPVRQQRVPLFDFDQQVSLNAIGQVGEKMKMTANFDTKASFQFEQNLKLEYTGYEEDIIQKIEAGNVSMPVNSSLITGAQNLFGIKTQLRFGRLNVTSIAANQRASVDQVAVKGGVQTRKFEIRASDYEDNRHFFLSQFFRDGYESSLRTIPAISSNVTITRVEVYVTNRNNNTSTLRNIVGLLDLGETSKIYKPSLGVMVPISGNRQADNNANGLFAAVTGNASIRQADNTSGILDGVGLQKGEDYELIRASRRLSETEFVFNAQLGYISLNTPLRNDEVLAVAYEYTYQGRKYKVGELTEDYQNRTEDEVIILKLLRPSTVRVDLPTWNLMMKNIYSLGSGQINRQGFQLRVIYKDDLTGVDNPSLQEGRNTKDVPLVQVFKLDQLNPQNDPQIDGNFDFIEGITVDSRYGRIIFPVLEPFGSYLTTPTVRRPRQAPSPWIDPGTELPLVNKYVFTTLYRSTKQEAQQVADKNKFFLKGSLQSSASSEVMIPGIGADENSMTVTAGGVPLVLGQDYIIEGQKVRIINESIQNSGREINIQYEKPDLFQNQQRFLLGTRLDYMVNKDFIIGSTFMKLKERPLLTRVGLGNEPTNNAIFGVDANLRKESLFLTRLIDKLPFLETKEMSTINVSGEYAKLFPAVAPLAQNNSFIDDFEGAETPFDLTRLPQQRWKLGSTPQPTRELPQMAYDENNRLTSTYRRAKLAWYNVDNIFYRDGGANYPSNITSEDKQNHYVRAVAPQEVFPNRANYQLPLNESIFDLAFFPAERGMYNYNPNLKEDGTLDDPKKSWASITRAMTYDIDFDNANIQYIEFWLMDPFIKGDKGRVIDGRGPNGGINNDKGGDLYINLGSISEDVMKDGRHAFENGLPVADDREKDVAENDWGRVTTKQFLTNAFSTDPGSRARQDLGLDGLNSATESSYFGDFVSKYPQATGIANDPSGDDFKYFLDPAYDAQDAKILERYKNYNGMENNSPEAGGGEVIPASSTYPDNEDLNTDNTLNELEAYYQYKIPLQDGKLKVGEGYIVDKVDAPVGTETVTWYQFRIPIRENPERVGSINGFKSIRFMRMFLTNFEQPVVLRFAQYQLVSNQWRPYTQTMYDKGLQEPLEPNDANFTLSTVNIEENSQGGSNSTSPYKVPPGFIRDRDITTQNNRPLNEQSLRLCVEDLNDKDARAAFKNVSLDLINYKRLKMFFHADSRDQFEAGEVTGFIRLGTDFTENYYEIEVPLTLSRQNLTALNSTERDIWPEENEIDIAFADLVEVKANRNKNNFSLIVPYGEPRGENNRYTVRVIGNPDLSSVQTLMIGVRNPASPGDNRPKTVCVWANELRSSGFDQEGGWAATARVSAKLADFATITATARHTTYGFGGIQQKISERARENTTQWDVASTVNLDKLLPSQLGLKIPMLLSYERMRIAPRFNPLDPDMKLKDALNSLRSDRGQDKDSYRTLVEDNTTRRSINFTNVQKVKTNPDAKSHFYDIENLSFTYAYSDILQTNVLTEQYLQKNYKGGLAYSFNSSAKPIEPFKNIKFLSSPYFKWLQDFNFSLMPSSITVRGDLDRTFTKTQLRSSDLTTFGILPTYEKYFTFNRLYDVKWNLTKSLTFDYSATANALIDEPEGEINNEELRPGFTKRDSLKANIKRLGRMKNFSQRVTATYKLPLDKFPFTDWLDANVQYSAGYNWLAASLAAVDTNGVFFGNTMQNTRDRSVNGRIDLTRLYNKVKFLKAINTPAPQPQRTSNNLRQPQNQNKPAAKDTVDRPPDLKVLKGLLRVLMTARNINVTYSIEEGTILPGFLGTPRFFGLDSSFTNPGIPFVLGSQDASIRTKMAAQGLLSRSTSLNDQFSQNITENLNIRTALEPFRDFKIQLDAKRIKMMDYNEFYRFDSTANDFLSQNPVKTGNFSISFISIATAFKGDDNQNESSVFREYLSNRGIIKDRLEAINESDGFYLKNSQDVAIPAFIAAYSGKDPNKVSLNPFISIPMPNWRVDYAGLSRLEIFKNLFSSVNITHSYTSNFAVRNYTSSLEYGTDAVQLNGGKNTYPLASLKQDTGTYIPVYIIDQVTITERFAPLVGINLRTQSKVTVRVEYNQERNLQLSMSASPNFMEMRNKDFVVGVGFTKNNVRVPFKIQGQNVVLKNDLNFRCDFTLRDSKTITRSEAEGSTVTAGNLGVQLKPAINYTVNQRLNLQMYFERNINEPRISSSFRRAETNFGVQVRYSLSQ</sequence>
<dbReference type="KEGG" id="rhoz:GXP67_06385"/>
<evidence type="ECO:0000313" key="3">
    <source>
        <dbReference type="EMBL" id="QHT71910.1"/>
    </source>
</evidence>
<protein>
    <submittedName>
        <fullName evidence="3">Cell surface protein SprA</fullName>
    </submittedName>
</protein>
<gene>
    <name evidence="3" type="primary">sprA</name>
    <name evidence="3" type="ORF">GXP67_06385</name>
</gene>